<dbReference type="SUPFAM" id="SSF48371">
    <property type="entry name" value="ARM repeat"/>
    <property type="match status" value="1"/>
</dbReference>
<dbReference type="AlphaFoldDB" id="A0A328E3S6"/>
<comment type="caution">
    <text evidence="3">The sequence shown here is derived from an EMBL/GenBank/DDBJ whole genome shotgun (WGS) entry which is preliminary data.</text>
</comment>
<proteinExistence type="inferred from homology"/>
<gene>
    <name evidence="3" type="ORF">DM860_005427</name>
</gene>
<dbReference type="GO" id="GO:0019888">
    <property type="term" value="F:protein phosphatase regulator activity"/>
    <property type="evidence" value="ECO:0007669"/>
    <property type="project" value="UniProtKB-UniRule"/>
</dbReference>
<reference evidence="3 4" key="1">
    <citation type="submission" date="2018-06" db="EMBL/GenBank/DDBJ databases">
        <title>The Genome of Cuscuta australis (Dodder) Provides Insight into the Evolution of Plant Parasitism.</title>
        <authorList>
            <person name="Liu H."/>
        </authorList>
    </citation>
    <scope>NUCLEOTIDE SEQUENCE [LARGE SCALE GENOMIC DNA]</scope>
    <source>
        <strain evidence="4">cv. Yunnan</strain>
        <tissue evidence="3">Vines</tissue>
    </source>
</reference>
<dbReference type="PANTHER" id="PTHR10257">
    <property type="entry name" value="SERINE/THREONINE PROTEIN PHOSPHATASE 2A PP2A REGULATORY SUBUNIT B"/>
    <property type="match status" value="1"/>
</dbReference>
<evidence type="ECO:0000313" key="4">
    <source>
        <dbReference type="Proteomes" id="UP000249390"/>
    </source>
</evidence>
<feature type="compositionally biased region" description="Basic and acidic residues" evidence="2">
    <location>
        <begin position="35"/>
        <end position="50"/>
    </location>
</feature>
<dbReference type="Pfam" id="PF01603">
    <property type="entry name" value="B56"/>
    <property type="match status" value="1"/>
</dbReference>
<dbReference type="PANTHER" id="PTHR10257:SF31">
    <property type="entry name" value="SERINE_THREONINE PROTEIN PHOSPHATASE 2A 57 KDA REGULATORY SUBUNIT B' KAPPA ISOFORM"/>
    <property type="match status" value="1"/>
</dbReference>
<dbReference type="InterPro" id="IPR011989">
    <property type="entry name" value="ARM-like"/>
</dbReference>
<dbReference type="GO" id="GO:0007165">
    <property type="term" value="P:signal transduction"/>
    <property type="evidence" value="ECO:0007669"/>
    <property type="project" value="InterPro"/>
</dbReference>
<dbReference type="Gene3D" id="1.25.10.10">
    <property type="entry name" value="Leucine-rich Repeat Variant"/>
    <property type="match status" value="1"/>
</dbReference>
<protein>
    <recommendedName>
        <fullName evidence="1">Serine/threonine protein phosphatase 2A regulatory subunit</fullName>
    </recommendedName>
</protein>
<organism evidence="3 4">
    <name type="scientific">Cuscuta australis</name>
    <dbReference type="NCBI Taxonomy" id="267555"/>
    <lineage>
        <taxon>Eukaryota</taxon>
        <taxon>Viridiplantae</taxon>
        <taxon>Streptophyta</taxon>
        <taxon>Embryophyta</taxon>
        <taxon>Tracheophyta</taxon>
        <taxon>Spermatophyta</taxon>
        <taxon>Magnoliopsida</taxon>
        <taxon>eudicotyledons</taxon>
        <taxon>Gunneridae</taxon>
        <taxon>Pentapetalae</taxon>
        <taxon>asterids</taxon>
        <taxon>lamiids</taxon>
        <taxon>Solanales</taxon>
        <taxon>Convolvulaceae</taxon>
        <taxon>Cuscuteae</taxon>
        <taxon>Cuscuta</taxon>
        <taxon>Cuscuta subgen. Grammica</taxon>
        <taxon>Cuscuta sect. Cleistogrammica</taxon>
    </lineage>
</organism>
<evidence type="ECO:0000313" key="3">
    <source>
        <dbReference type="EMBL" id="RAL51071.1"/>
    </source>
</evidence>
<comment type="function">
    <text evidence="1">The B regulatory subunit might modulate substrate selectivity and catalytic activity, and also might direct the localization of the catalytic enzyme to a particular subcellular compartment.</text>
</comment>
<dbReference type="FunFam" id="1.25.10.10:FF:000331">
    <property type="entry name" value="Phosphoprotein phosphatase, putative"/>
    <property type="match status" value="1"/>
</dbReference>
<dbReference type="EMBL" id="NQVE01000054">
    <property type="protein sequence ID" value="RAL51071.1"/>
    <property type="molecule type" value="Genomic_DNA"/>
</dbReference>
<comment type="similarity">
    <text evidence="1">Belongs to the phosphatase 2A regulatory subunit.</text>
</comment>
<name>A0A328E3S6_9ASTE</name>
<dbReference type="PIRSF" id="PIRSF028043">
    <property type="entry name" value="PP2A_B56"/>
    <property type="match status" value="1"/>
</dbReference>
<keyword evidence="4" id="KW-1185">Reference proteome</keyword>
<evidence type="ECO:0000256" key="2">
    <source>
        <dbReference type="SAM" id="MobiDB-lite"/>
    </source>
</evidence>
<dbReference type="Proteomes" id="UP000249390">
    <property type="component" value="Unassembled WGS sequence"/>
</dbReference>
<accession>A0A328E3S6</accession>
<sequence length="475" mass="54675">MQALDWVLKQRGVLICYELTMLKQILSKIPRKSLKSDPQDLLRNNNKDNDDSPANTGNGMQFTNSCSVIGSRHLNVVKRVSSAIFPTGGGERETISPHLSFKDVSNGEKLRLFISKLNFCCSMYDSTDPNKKDLKSQMLIDLNDYVTSGSAKCTTEPAIAAVCRMCAFNLFRDFPPKYGRGDFVDEEEQFFYPAWHHLQLVYDLFLHYLSLSSLDPKVAKKSIDHSFITKLLNLFESDDPREREFLKSVLHRLYGKFMTHRPFIRKAMSHSFYRFVFETQRHNGIAELLEVFGSVITGFALPLKEEHKSIFSRALIPLHKPKSLGVYHQQLTYCIVQFVKKEQSLASEVITRLLRYWPLTNSQKEVMFIGEIEEVLEMISFSEFEKIATPLFRRIGSCLNSFHFQVAERAHLLWGNESVLKLIMHAKHATVPIVLSALERNSQNHWSKAIRNQSLNIIKVFHEMEKEAKIDMGTP</sequence>
<dbReference type="GO" id="GO:0000159">
    <property type="term" value="C:protein phosphatase type 2A complex"/>
    <property type="evidence" value="ECO:0007669"/>
    <property type="project" value="UniProtKB-UniRule"/>
</dbReference>
<dbReference type="InterPro" id="IPR016024">
    <property type="entry name" value="ARM-type_fold"/>
</dbReference>
<dbReference type="InterPro" id="IPR002554">
    <property type="entry name" value="PP2A_B56"/>
</dbReference>
<feature type="region of interest" description="Disordered" evidence="2">
    <location>
        <begin position="35"/>
        <end position="59"/>
    </location>
</feature>
<evidence type="ECO:0000256" key="1">
    <source>
        <dbReference type="PIRNR" id="PIRNR028043"/>
    </source>
</evidence>